<feature type="transmembrane region" description="Helical" evidence="6">
    <location>
        <begin position="255"/>
        <end position="279"/>
    </location>
</feature>
<dbReference type="Proteomes" id="UP001578633">
    <property type="component" value="Chromosome 2"/>
</dbReference>
<evidence type="ECO:0000259" key="7">
    <source>
        <dbReference type="Pfam" id="PF20684"/>
    </source>
</evidence>
<evidence type="ECO:0000256" key="4">
    <source>
        <dbReference type="ARBA" id="ARBA00023136"/>
    </source>
</evidence>
<feature type="transmembrane region" description="Helical" evidence="6">
    <location>
        <begin position="135"/>
        <end position="156"/>
    </location>
</feature>
<dbReference type="InterPro" id="IPR049326">
    <property type="entry name" value="Rhodopsin_dom_fungi"/>
</dbReference>
<reference evidence="8 9" key="1">
    <citation type="submission" date="2024-09" db="EMBL/GenBank/DDBJ databases">
        <title>T2T genomes of carrot and Alternaria dauci and their utility for understanding host-pathogen interaction during carrot leaf blight disease.</title>
        <authorList>
            <person name="Liu W."/>
            <person name="Xu S."/>
            <person name="Ou C."/>
            <person name="Liu X."/>
            <person name="Zhuang F."/>
            <person name="Deng X.W."/>
        </authorList>
    </citation>
    <scope>NUCLEOTIDE SEQUENCE [LARGE SCALE GENOMIC DNA]</scope>
    <source>
        <strain evidence="8 9">A2016</strain>
    </source>
</reference>
<dbReference type="RefSeq" id="XP_069309463.1">
    <property type="nucleotide sequence ID" value="XM_069449712.1"/>
</dbReference>
<evidence type="ECO:0000256" key="6">
    <source>
        <dbReference type="SAM" id="Phobius"/>
    </source>
</evidence>
<evidence type="ECO:0000313" key="8">
    <source>
        <dbReference type="EMBL" id="KAL1798879.1"/>
    </source>
</evidence>
<proteinExistence type="inferred from homology"/>
<feature type="transmembrane region" description="Helical" evidence="6">
    <location>
        <begin position="51"/>
        <end position="76"/>
    </location>
</feature>
<evidence type="ECO:0000256" key="5">
    <source>
        <dbReference type="ARBA" id="ARBA00038359"/>
    </source>
</evidence>
<feature type="transmembrane region" description="Helical" evidence="6">
    <location>
        <begin position="217"/>
        <end position="235"/>
    </location>
</feature>
<sequence length="367" mass="41487">MSSSPYTEIISETQFLQVAYPMMALPSAFILVRIGIQVWKRKAMELQDYLMYTAYVFFLIMSICYLLMVPTVYAAGRVSLGQMKPWPTMQDDVLVYYRYLIVTTMTFWLTLWSVKLSLLALYKKLLEGLPAVYKRLWWAVFWFCIVSLIGCLVSYFTSCPSFVKFMTKGECSGPRAIRGQLASLYMTYGVDILSDFMIMFLPIRLVWNLQMARAQKIAIIALFASAVVCTIFATLRVVQVGIRAGSGSSPSPSWLSLWSIIEAAVAVCIGCGPAFAVFYRNAHTPHVSYDTSEYVRHNQSRSGANANHTDAIKMNVVTISSGRKKVPRRDVYWDDTRSSQEQLAADDKNIMVTTTLRQDARHSNLGP</sequence>
<name>A0ABR3URB1_9PLEO</name>
<comment type="subcellular location">
    <subcellularLocation>
        <location evidence="1">Membrane</location>
        <topology evidence="1">Multi-pass membrane protein</topology>
    </subcellularLocation>
</comment>
<organism evidence="8 9">
    <name type="scientific">Alternaria dauci</name>
    <dbReference type="NCBI Taxonomy" id="48095"/>
    <lineage>
        <taxon>Eukaryota</taxon>
        <taxon>Fungi</taxon>
        <taxon>Dikarya</taxon>
        <taxon>Ascomycota</taxon>
        <taxon>Pezizomycotina</taxon>
        <taxon>Dothideomycetes</taxon>
        <taxon>Pleosporomycetidae</taxon>
        <taxon>Pleosporales</taxon>
        <taxon>Pleosporineae</taxon>
        <taxon>Pleosporaceae</taxon>
        <taxon>Alternaria</taxon>
        <taxon>Alternaria sect. Porri</taxon>
    </lineage>
</organism>
<keyword evidence="3 6" id="KW-1133">Transmembrane helix</keyword>
<accession>A0ABR3URB1</accession>
<feature type="transmembrane region" description="Helical" evidence="6">
    <location>
        <begin position="185"/>
        <end position="205"/>
    </location>
</feature>
<protein>
    <recommendedName>
        <fullName evidence="7">Rhodopsin domain-containing protein</fullName>
    </recommendedName>
</protein>
<evidence type="ECO:0000256" key="3">
    <source>
        <dbReference type="ARBA" id="ARBA00022989"/>
    </source>
</evidence>
<dbReference type="InterPro" id="IPR052337">
    <property type="entry name" value="SAT4-like"/>
</dbReference>
<keyword evidence="9" id="KW-1185">Reference proteome</keyword>
<comment type="similarity">
    <text evidence="5">Belongs to the SAT4 family.</text>
</comment>
<dbReference type="EMBL" id="JBHGVX010000002">
    <property type="protein sequence ID" value="KAL1798879.1"/>
    <property type="molecule type" value="Genomic_DNA"/>
</dbReference>
<keyword evidence="2 6" id="KW-0812">Transmembrane</keyword>
<gene>
    <name evidence="8" type="ORF">ACET3X_002916</name>
</gene>
<feature type="transmembrane region" description="Helical" evidence="6">
    <location>
        <begin position="20"/>
        <end position="39"/>
    </location>
</feature>
<dbReference type="Pfam" id="PF20684">
    <property type="entry name" value="Fung_rhodopsin"/>
    <property type="match status" value="1"/>
</dbReference>
<dbReference type="GeneID" id="96083238"/>
<dbReference type="PANTHER" id="PTHR33048:SF146">
    <property type="entry name" value="INTEGRAL MEMBRANE PROTEIN"/>
    <property type="match status" value="1"/>
</dbReference>
<evidence type="ECO:0000256" key="2">
    <source>
        <dbReference type="ARBA" id="ARBA00022692"/>
    </source>
</evidence>
<evidence type="ECO:0000256" key="1">
    <source>
        <dbReference type="ARBA" id="ARBA00004141"/>
    </source>
</evidence>
<keyword evidence="4 6" id="KW-0472">Membrane</keyword>
<feature type="domain" description="Rhodopsin" evidence="7">
    <location>
        <begin position="33"/>
        <end position="278"/>
    </location>
</feature>
<evidence type="ECO:0000313" key="9">
    <source>
        <dbReference type="Proteomes" id="UP001578633"/>
    </source>
</evidence>
<dbReference type="PANTHER" id="PTHR33048">
    <property type="entry name" value="PTH11-LIKE INTEGRAL MEMBRANE PROTEIN (AFU_ORTHOLOGUE AFUA_5G11245)"/>
    <property type="match status" value="1"/>
</dbReference>
<comment type="caution">
    <text evidence="8">The sequence shown here is derived from an EMBL/GenBank/DDBJ whole genome shotgun (WGS) entry which is preliminary data.</text>
</comment>
<feature type="transmembrane region" description="Helical" evidence="6">
    <location>
        <begin position="96"/>
        <end position="114"/>
    </location>
</feature>